<dbReference type="InterPro" id="IPR000160">
    <property type="entry name" value="GGDEF_dom"/>
</dbReference>
<evidence type="ECO:0000256" key="1">
    <source>
        <dbReference type="SAM" id="Phobius"/>
    </source>
</evidence>
<feature type="transmembrane region" description="Helical" evidence="1">
    <location>
        <begin position="218"/>
        <end position="235"/>
    </location>
</feature>
<keyword evidence="1" id="KW-0812">Transmembrane</keyword>
<dbReference type="InterPro" id="IPR043128">
    <property type="entry name" value="Rev_trsase/Diguanyl_cyclase"/>
</dbReference>
<dbReference type="InterPro" id="IPR050706">
    <property type="entry name" value="Cyclic-di-GMP_PDE-like"/>
</dbReference>
<feature type="transmembrane region" description="Helical" evidence="1">
    <location>
        <begin position="311"/>
        <end position="329"/>
    </location>
</feature>
<dbReference type="AlphaFoldDB" id="A0A545UBQ3"/>
<keyword evidence="1" id="KW-1133">Transmembrane helix</keyword>
<evidence type="ECO:0000259" key="2">
    <source>
        <dbReference type="PROSITE" id="PS50887"/>
    </source>
</evidence>
<dbReference type="SUPFAM" id="SSF49785">
    <property type="entry name" value="Galactose-binding domain-like"/>
    <property type="match status" value="1"/>
</dbReference>
<evidence type="ECO:0000313" key="4">
    <source>
        <dbReference type="Proteomes" id="UP000315439"/>
    </source>
</evidence>
<dbReference type="EMBL" id="VIKS01000009">
    <property type="protein sequence ID" value="TQV86887.1"/>
    <property type="molecule type" value="Genomic_DNA"/>
</dbReference>
<keyword evidence="4" id="KW-1185">Reference proteome</keyword>
<dbReference type="PANTHER" id="PTHR33121">
    <property type="entry name" value="CYCLIC DI-GMP PHOSPHODIESTERASE PDEF"/>
    <property type="match status" value="1"/>
</dbReference>
<dbReference type="Pfam" id="PF00990">
    <property type="entry name" value="GGDEF"/>
    <property type="match status" value="1"/>
</dbReference>
<dbReference type="NCBIfam" id="TIGR00254">
    <property type="entry name" value="GGDEF"/>
    <property type="match status" value="1"/>
</dbReference>
<comment type="caution">
    <text evidence="3">The sequence shown here is derived from an EMBL/GenBank/DDBJ whole genome shotgun (WGS) entry which is preliminary data.</text>
</comment>
<dbReference type="CDD" id="cd01949">
    <property type="entry name" value="GGDEF"/>
    <property type="match status" value="1"/>
</dbReference>
<reference evidence="3 4" key="1">
    <citation type="submission" date="2019-07" db="EMBL/GenBank/DDBJ databases">
        <title>Draft genome for Aliikangiella sp. M105.</title>
        <authorList>
            <person name="Wang G."/>
        </authorList>
    </citation>
    <scope>NUCLEOTIDE SEQUENCE [LARGE SCALE GENOMIC DNA]</scope>
    <source>
        <strain evidence="3 4">M105</strain>
    </source>
</reference>
<dbReference type="Proteomes" id="UP000315439">
    <property type="component" value="Unassembled WGS sequence"/>
</dbReference>
<dbReference type="InterPro" id="IPR008979">
    <property type="entry name" value="Galactose-bd-like_sf"/>
</dbReference>
<dbReference type="InterPro" id="IPR029787">
    <property type="entry name" value="Nucleotide_cyclase"/>
</dbReference>
<name>A0A545UBQ3_9GAMM</name>
<feature type="domain" description="GGDEF" evidence="2">
    <location>
        <begin position="430"/>
        <end position="565"/>
    </location>
</feature>
<organism evidence="3 4">
    <name type="scientific">Aliikangiella coralliicola</name>
    <dbReference type="NCBI Taxonomy" id="2592383"/>
    <lineage>
        <taxon>Bacteria</taxon>
        <taxon>Pseudomonadati</taxon>
        <taxon>Pseudomonadota</taxon>
        <taxon>Gammaproteobacteria</taxon>
        <taxon>Oceanospirillales</taxon>
        <taxon>Pleioneaceae</taxon>
        <taxon>Aliikangiella</taxon>
    </lineage>
</organism>
<dbReference type="PANTHER" id="PTHR33121:SF70">
    <property type="entry name" value="SIGNALING PROTEIN YKOW"/>
    <property type="match status" value="1"/>
</dbReference>
<protein>
    <submittedName>
        <fullName evidence="3">Diguanylate cyclase</fullName>
    </submittedName>
</protein>
<feature type="transmembrane region" description="Helical" evidence="1">
    <location>
        <begin position="373"/>
        <end position="390"/>
    </location>
</feature>
<dbReference type="GO" id="GO:0071111">
    <property type="term" value="F:cyclic-guanylate-specific phosphodiesterase activity"/>
    <property type="evidence" value="ECO:0007669"/>
    <property type="project" value="InterPro"/>
</dbReference>
<dbReference type="SUPFAM" id="SSF55073">
    <property type="entry name" value="Nucleotide cyclase"/>
    <property type="match status" value="1"/>
</dbReference>
<gene>
    <name evidence="3" type="ORF">FLL46_13805</name>
</gene>
<dbReference type="OrthoDB" id="6189758at2"/>
<evidence type="ECO:0000313" key="3">
    <source>
        <dbReference type="EMBL" id="TQV86887.1"/>
    </source>
</evidence>
<feature type="transmembrane region" description="Helical" evidence="1">
    <location>
        <begin position="255"/>
        <end position="272"/>
    </location>
</feature>
<feature type="transmembrane region" description="Helical" evidence="1">
    <location>
        <begin position="279"/>
        <end position="299"/>
    </location>
</feature>
<keyword evidence="1" id="KW-0472">Membrane</keyword>
<dbReference type="Gene3D" id="2.60.120.260">
    <property type="entry name" value="Galactose-binding domain-like"/>
    <property type="match status" value="1"/>
</dbReference>
<dbReference type="RefSeq" id="WP_142894333.1">
    <property type="nucleotide sequence ID" value="NZ_ML660165.1"/>
</dbReference>
<feature type="transmembrane region" description="Helical" evidence="1">
    <location>
        <begin position="336"/>
        <end position="353"/>
    </location>
</feature>
<dbReference type="SMART" id="SM00267">
    <property type="entry name" value="GGDEF"/>
    <property type="match status" value="1"/>
</dbReference>
<feature type="transmembrane region" description="Helical" evidence="1">
    <location>
        <begin position="189"/>
        <end position="211"/>
    </location>
</feature>
<accession>A0A545UBQ3</accession>
<dbReference type="PROSITE" id="PS50887">
    <property type="entry name" value="GGDEF"/>
    <property type="match status" value="1"/>
</dbReference>
<sequence length="570" mass="64566">MILNPLTKSRAQPGIFIGFIIVFYLCLRSLQPVSAAQLVDTIPTNLEHNWTVCWHFASRKSSCENQSLPLKYQSQSHAVKYQTFSKDFILSSDLKNKTIGIWLQHVDDVDEVYVNNHLIGKTGQFLPSFDSGFRYPRLYLIRGDLLHFNRFNHIEIKTFSSKNLPGIQFHPPVIGDYLSIQHKLQENNFGYVVAATILLVLTVFQIFYFVVVKGNYETVYFAMFLGSFAFVSLTRSLLPLDLGLDLSAIFKLETFMLNFSITSLALFIFNFFELEIRRIYSAGLFALGISGVAIVIWPITLNIRQIAEINYWLLIIVTFFVIGSALIIALHKQRKYSLVISATGVSGWLVLIYDATMQSAGIFEIDLQIRPLILPMVAALVGIILALTLTHKYWHFFKGSTYDHLTGTLLRPAFFQRLSEEMQRTQRGGNQLLVAVIDIQQARKISINYGYSIGNHLLTTISNSLTQVLRPFDLICRFSDEQFGVAASISGRQDAESCLKRVYQELINIQQPINQDIELYVDARIGGVIYDSDQHLSVSHLLQDANYALSKAKSQSKHNYLLINSPAATA</sequence>
<proteinExistence type="predicted"/>
<dbReference type="Gene3D" id="3.30.70.270">
    <property type="match status" value="1"/>
</dbReference>